<sequence>MNYIFISIFLTISGILSAQYSEKKIDSMQTIQISGLRKGGNLEEALTLNKEILKKAEEIQYKKGIIEANITIGNLLSLLGKNKESLVYLDKATKELEGTDDDELESKLYVEYARNYSLLGLRQKAIEYYDHATKLAENMQDSKKKKILLNYYYASKAAVYEEMGDTASFYKSLHLAYKLYPNPITASRLGKYFTVYAKNLDSAEYYLKKAESDIKTGNYNVHEESIVLRNFGRLYFAKKNYKEAISYYQRSLEISKINNKKVDLRDTYKLLYEAYKAENDSKNTVEYLEKYTKLNDSIQTNNRHTIDIPVTRLLQEKEIQKKSTQNKLYLIIAVILLIALFLLLLFRKTKKGQQQLLQENEEIILKHDEQTRELKLKVNESFDEVTELAKANSPEFWGRFQEVYPELGQKLLALNPELKLSELKLGAYIYLGFNTKDIAEFTFKAVKTIKNNKYNLRKRLQVPTEAEFTLWMRDLIENK</sequence>
<evidence type="ECO:0000256" key="4">
    <source>
        <dbReference type="ARBA" id="ARBA00022803"/>
    </source>
</evidence>
<proteinExistence type="inferred from homology"/>
<dbReference type="PANTHER" id="PTHR46630:SF1">
    <property type="entry name" value="TETRATRICOPEPTIDE REPEAT PROTEIN 29"/>
    <property type="match status" value="1"/>
</dbReference>
<evidence type="ECO:0000256" key="7">
    <source>
        <dbReference type="SAM" id="Phobius"/>
    </source>
</evidence>
<dbReference type="InterPro" id="IPR019734">
    <property type="entry name" value="TPR_rpt"/>
</dbReference>
<comment type="similarity">
    <text evidence="5">Belongs to the Rap family.</text>
</comment>
<evidence type="ECO:0000256" key="3">
    <source>
        <dbReference type="ARBA" id="ARBA00022737"/>
    </source>
</evidence>
<keyword evidence="7" id="KW-1133">Transmembrane helix</keyword>
<dbReference type="GO" id="GO:0006355">
    <property type="term" value="P:regulation of DNA-templated transcription"/>
    <property type="evidence" value="ECO:0007669"/>
    <property type="project" value="InterPro"/>
</dbReference>
<dbReference type="SMART" id="SM00028">
    <property type="entry name" value="TPR"/>
    <property type="match status" value="3"/>
</dbReference>
<organism evidence="8 9">
    <name type="scientific">Chryseobacterium shigense</name>
    <dbReference type="NCBI Taxonomy" id="297244"/>
    <lineage>
        <taxon>Bacteria</taxon>
        <taxon>Pseudomonadati</taxon>
        <taxon>Bacteroidota</taxon>
        <taxon>Flavobacteriia</taxon>
        <taxon>Flavobacteriales</taxon>
        <taxon>Weeksellaceae</taxon>
        <taxon>Chryseobacterium group</taxon>
        <taxon>Chryseobacterium</taxon>
    </lineage>
</organism>
<dbReference type="InterPro" id="IPR013105">
    <property type="entry name" value="TPR_2"/>
</dbReference>
<protein>
    <submittedName>
        <fullName evidence="8">Tetratricopeptide (TPR) repeat protein</fullName>
    </submittedName>
</protein>
<comment type="caution">
    <text evidence="8">The sequence shown here is derived from an EMBL/GenBank/DDBJ whole genome shotgun (WGS) entry which is preliminary data.</text>
</comment>
<keyword evidence="7" id="KW-0472">Membrane</keyword>
<dbReference type="InterPro" id="IPR036388">
    <property type="entry name" value="WH-like_DNA-bd_sf"/>
</dbReference>
<keyword evidence="3" id="KW-0677">Repeat</keyword>
<dbReference type="InterPro" id="IPR011990">
    <property type="entry name" value="TPR-like_helical_dom_sf"/>
</dbReference>
<dbReference type="Pfam" id="PF07719">
    <property type="entry name" value="TPR_2"/>
    <property type="match status" value="1"/>
</dbReference>
<dbReference type="InterPro" id="IPR051476">
    <property type="entry name" value="Bac_ResReg_Asp_Phosphatase"/>
</dbReference>
<evidence type="ECO:0000256" key="6">
    <source>
        <dbReference type="PROSITE-ProRule" id="PRU00339"/>
    </source>
</evidence>
<dbReference type="RefSeq" id="WP_184160374.1">
    <property type="nucleotide sequence ID" value="NZ_JACHLC010000001.1"/>
</dbReference>
<dbReference type="Proteomes" id="UP000589738">
    <property type="component" value="Unassembled WGS sequence"/>
</dbReference>
<dbReference type="EMBL" id="JACHLC010000001">
    <property type="protein sequence ID" value="MBB6369641.1"/>
    <property type="molecule type" value="Genomic_DNA"/>
</dbReference>
<dbReference type="AlphaFoldDB" id="A0A841N4H5"/>
<accession>A0A841N4H5</accession>
<dbReference type="PROSITE" id="PS50005">
    <property type="entry name" value="TPR"/>
    <property type="match status" value="1"/>
</dbReference>
<dbReference type="Gene3D" id="1.10.10.10">
    <property type="entry name" value="Winged helix-like DNA-binding domain superfamily/Winged helix DNA-binding domain"/>
    <property type="match status" value="1"/>
</dbReference>
<dbReference type="Gene3D" id="1.25.40.10">
    <property type="entry name" value="Tetratricopeptide repeat domain"/>
    <property type="match status" value="2"/>
</dbReference>
<dbReference type="SUPFAM" id="SSF46894">
    <property type="entry name" value="C-terminal effector domain of the bipartite response regulators"/>
    <property type="match status" value="1"/>
</dbReference>
<evidence type="ECO:0000256" key="2">
    <source>
        <dbReference type="ARBA" id="ARBA00022490"/>
    </source>
</evidence>
<gene>
    <name evidence="8" type="ORF">HNP36_000694</name>
</gene>
<evidence type="ECO:0000256" key="1">
    <source>
        <dbReference type="ARBA" id="ARBA00004496"/>
    </source>
</evidence>
<dbReference type="GO" id="GO:0005737">
    <property type="term" value="C:cytoplasm"/>
    <property type="evidence" value="ECO:0007669"/>
    <property type="project" value="UniProtKB-SubCell"/>
</dbReference>
<evidence type="ECO:0000256" key="5">
    <source>
        <dbReference type="ARBA" id="ARBA00038253"/>
    </source>
</evidence>
<dbReference type="Pfam" id="PF13181">
    <property type="entry name" value="TPR_8"/>
    <property type="match status" value="1"/>
</dbReference>
<dbReference type="SUPFAM" id="SSF48452">
    <property type="entry name" value="TPR-like"/>
    <property type="match status" value="2"/>
</dbReference>
<reference evidence="8 9" key="1">
    <citation type="submission" date="2020-08" db="EMBL/GenBank/DDBJ databases">
        <title>Functional genomics of gut bacteria from endangered species of beetles.</title>
        <authorList>
            <person name="Carlos-Shanley C."/>
        </authorList>
    </citation>
    <scope>NUCLEOTIDE SEQUENCE [LARGE SCALE GENOMIC DNA]</scope>
    <source>
        <strain evidence="8 9">S00136</strain>
    </source>
</reference>
<evidence type="ECO:0000313" key="9">
    <source>
        <dbReference type="Proteomes" id="UP000589738"/>
    </source>
</evidence>
<keyword evidence="2" id="KW-0963">Cytoplasm</keyword>
<keyword evidence="7" id="KW-0812">Transmembrane</keyword>
<comment type="subcellular location">
    <subcellularLocation>
        <location evidence="1">Cytoplasm</location>
    </subcellularLocation>
</comment>
<dbReference type="GO" id="GO:0003677">
    <property type="term" value="F:DNA binding"/>
    <property type="evidence" value="ECO:0007669"/>
    <property type="project" value="InterPro"/>
</dbReference>
<dbReference type="InterPro" id="IPR016032">
    <property type="entry name" value="Sig_transdc_resp-reg_C-effctor"/>
</dbReference>
<keyword evidence="4 6" id="KW-0802">TPR repeat</keyword>
<feature type="transmembrane region" description="Helical" evidence="7">
    <location>
        <begin position="328"/>
        <end position="346"/>
    </location>
</feature>
<keyword evidence="9" id="KW-1185">Reference proteome</keyword>
<feature type="repeat" description="TPR" evidence="6">
    <location>
        <begin position="225"/>
        <end position="258"/>
    </location>
</feature>
<evidence type="ECO:0000313" key="8">
    <source>
        <dbReference type="EMBL" id="MBB6369641.1"/>
    </source>
</evidence>
<dbReference type="PANTHER" id="PTHR46630">
    <property type="entry name" value="TETRATRICOPEPTIDE REPEAT PROTEIN 29"/>
    <property type="match status" value="1"/>
</dbReference>
<name>A0A841N4H5_9FLAO</name>